<keyword evidence="1" id="KW-0812">Transmembrane</keyword>
<gene>
    <name evidence="2" type="primary">RvY_11245-1</name>
    <name evidence="2" type="synonym">RvY_11245.1</name>
    <name evidence="2" type="ORF">RvY_11245</name>
</gene>
<accession>A0A1D1VHJ5</accession>
<dbReference type="EMBL" id="BDGG01000006">
    <property type="protein sequence ID" value="GAV00391.1"/>
    <property type="molecule type" value="Genomic_DNA"/>
</dbReference>
<evidence type="ECO:0000313" key="2">
    <source>
        <dbReference type="EMBL" id="GAV00391.1"/>
    </source>
</evidence>
<dbReference type="AlphaFoldDB" id="A0A1D1VHJ5"/>
<keyword evidence="3" id="KW-1185">Reference proteome</keyword>
<protein>
    <submittedName>
        <fullName evidence="2">Uncharacterized protein</fullName>
    </submittedName>
</protein>
<organism evidence="2 3">
    <name type="scientific">Ramazzottius varieornatus</name>
    <name type="common">Water bear</name>
    <name type="synonym">Tardigrade</name>
    <dbReference type="NCBI Taxonomy" id="947166"/>
    <lineage>
        <taxon>Eukaryota</taxon>
        <taxon>Metazoa</taxon>
        <taxon>Ecdysozoa</taxon>
        <taxon>Tardigrada</taxon>
        <taxon>Eutardigrada</taxon>
        <taxon>Parachela</taxon>
        <taxon>Hypsibioidea</taxon>
        <taxon>Ramazzottiidae</taxon>
        <taxon>Ramazzottius</taxon>
    </lineage>
</organism>
<reference evidence="2 3" key="1">
    <citation type="journal article" date="2016" name="Nat. Commun.">
        <title>Extremotolerant tardigrade genome and improved radiotolerance of human cultured cells by tardigrade-unique protein.</title>
        <authorList>
            <person name="Hashimoto T."/>
            <person name="Horikawa D.D."/>
            <person name="Saito Y."/>
            <person name="Kuwahara H."/>
            <person name="Kozuka-Hata H."/>
            <person name="Shin-I T."/>
            <person name="Minakuchi Y."/>
            <person name="Ohishi K."/>
            <person name="Motoyama A."/>
            <person name="Aizu T."/>
            <person name="Enomoto A."/>
            <person name="Kondo K."/>
            <person name="Tanaka S."/>
            <person name="Hara Y."/>
            <person name="Koshikawa S."/>
            <person name="Sagara H."/>
            <person name="Miura T."/>
            <person name="Yokobori S."/>
            <person name="Miyagawa K."/>
            <person name="Suzuki Y."/>
            <person name="Kubo T."/>
            <person name="Oyama M."/>
            <person name="Kohara Y."/>
            <person name="Fujiyama A."/>
            <person name="Arakawa K."/>
            <person name="Katayama T."/>
            <person name="Toyoda A."/>
            <person name="Kunieda T."/>
        </authorList>
    </citation>
    <scope>NUCLEOTIDE SEQUENCE [LARGE SCALE GENOMIC DNA]</scope>
    <source>
        <strain evidence="2 3">YOKOZUNA-1</strain>
    </source>
</reference>
<sequence>MILILQVTRLFPLHDTDSASQDTCSKHDESFVRIASSWISLRKLAGHLNSLEKKRLFFHLFVVILFCLDRTVAALRKVFPSSVTIVSFAFGCLSASFCAILKLTVFLVF</sequence>
<name>A0A1D1VHJ5_RAMVA</name>
<keyword evidence="1" id="KW-0472">Membrane</keyword>
<evidence type="ECO:0000313" key="3">
    <source>
        <dbReference type="Proteomes" id="UP000186922"/>
    </source>
</evidence>
<feature type="transmembrane region" description="Helical" evidence="1">
    <location>
        <begin position="56"/>
        <end position="73"/>
    </location>
</feature>
<feature type="transmembrane region" description="Helical" evidence="1">
    <location>
        <begin position="85"/>
        <end position="108"/>
    </location>
</feature>
<evidence type="ECO:0000256" key="1">
    <source>
        <dbReference type="SAM" id="Phobius"/>
    </source>
</evidence>
<dbReference type="Proteomes" id="UP000186922">
    <property type="component" value="Unassembled WGS sequence"/>
</dbReference>
<comment type="caution">
    <text evidence="2">The sequence shown here is derived from an EMBL/GenBank/DDBJ whole genome shotgun (WGS) entry which is preliminary data.</text>
</comment>
<keyword evidence="1" id="KW-1133">Transmembrane helix</keyword>
<proteinExistence type="predicted"/>